<proteinExistence type="predicted"/>
<evidence type="ECO:0008006" key="5">
    <source>
        <dbReference type="Google" id="ProtNLM"/>
    </source>
</evidence>
<dbReference type="RefSeq" id="WP_250339325.1">
    <property type="nucleotide sequence ID" value="NZ_CP063231.1"/>
</dbReference>
<accession>A0ABY4T105</accession>
<feature type="transmembrane region" description="Helical" evidence="2">
    <location>
        <begin position="48"/>
        <end position="67"/>
    </location>
</feature>
<keyword evidence="2" id="KW-1133">Transmembrane helix</keyword>
<feature type="region of interest" description="Disordered" evidence="1">
    <location>
        <begin position="1"/>
        <end position="39"/>
    </location>
</feature>
<evidence type="ECO:0000313" key="3">
    <source>
        <dbReference type="EMBL" id="URL58631.1"/>
    </source>
</evidence>
<feature type="region of interest" description="Disordered" evidence="1">
    <location>
        <begin position="141"/>
        <end position="165"/>
    </location>
</feature>
<dbReference type="EMBL" id="CP063231">
    <property type="protein sequence ID" value="URL58631.1"/>
    <property type="molecule type" value="Genomic_DNA"/>
</dbReference>
<protein>
    <recommendedName>
        <fullName evidence="5">Tat pathway signal protein</fullName>
    </recommendedName>
</protein>
<evidence type="ECO:0000256" key="2">
    <source>
        <dbReference type="SAM" id="Phobius"/>
    </source>
</evidence>
<keyword evidence="2" id="KW-0472">Membrane</keyword>
<reference evidence="3" key="1">
    <citation type="submission" date="2020-10" db="EMBL/GenBank/DDBJ databases">
        <title>Whole-genome sequence of Luteibacter sp. EIF3.</title>
        <authorList>
            <person name="Friedrich I."/>
            <person name="Hertel R."/>
            <person name="Daniel R."/>
        </authorList>
    </citation>
    <scope>NUCLEOTIDE SEQUENCE</scope>
    <source>
        <strain evidence="3">EIF3</strain>
    </source>
</reference>
<gene>
    <name evidence="3" type="ORF">IM816_00355</name>
</gene>
<organism evidence="3 4">
    <name type="scientific">Luteibacter flocculans</name>
    <dbReference type="NCBI Taxonomy" id="2780091"/>
    <lineage>
        <taxon>Bacteria</taxon>
        <taxon>Pseudomonadati</taxon>
        <taxon>Pseudomonadota</taxon>
        <taxon>Gammaproteobacteria</taxon>
        <taxon>Lysobacterales</taxon>
        <taxon>Rhodanobacteraceae</taxon>
        <taxon>Luteibacter</taxon>
    </lineage>
</organism>
<keyword evidence="4" id="KW-1185">Reference proteome</keyword>
<dbReference type="Proteomes" id="UP001056681">
    <property type="component" value="Chromosome"/>
</dbReference>
<keyword evidence="2" id="KW-0812">Transmembrane</keyword>
<evidence type="ECO:0000256" key="1">
    <source>
        <dbReference type="SAM" id="MobiDB-lite"/>
    </source>
</evidence>
<sequence length="165" mass="17517">MSKDDSPLTPRKTSHASTKEDARFSVQPGYRHPSFHPPRDPLLRRRSLVVAVGMAGMAAVGFAAFGGKDVQRNGYASLEDCEHDYATGQCTQDKPVSSGGTGGYHYYGPWYRSDWRNGRVDGDPGPGRSYASGASAGFAGHGPTSLDFGRRGGFGSTGRVSARGS</sequence>
<name>A0ABY4T105_9GAMM</name>
<evidence type="ECO:0000313" key="4">
    <source>
        <dbReference type="Proteomes" id="UP001056681"/>
    </source>
</evidence>